<dbReference type="InterPro" id="IPR002401">
    <property type="entry name" value="Cyt_P450_E_grp-I"/>
</dbReference>
<sequence length="603" mass="68101">MSKLPYVVLPFNPQSLAWILISKLLLPVLRRLPLPCDDLWLDLLDENPDWRLQYSMYQQAGGDTFLIIKPNGISIQTCSAEIITQITSHGSRFPKPTKESKVVELYGPNIITTEGAQWRTHRKIMAPSFSEDNNRLVWDETLYQARAMMGGWGLSDTEESATLTLKELQEDTMLLPLNIISRAVLGIKLEWPKHNKKSSNDRGSRGDKMNMEGHSLTFQDALSILLENLPLIFLLGKFLLKQLPFKAVRHAYTAFSEWQGYMQGMILSKREQLDRQNAPKQADILSLMLKSHTDVEEGGESKGRTISLTNEEILGNTFIMTLAGHETTGDALFFAMVELAMNPQSQRELQQNLDDILGDRPLDEWNYDLDLPKLLAGVPGAVFSEILRVYPPVIQIPKRTLPGSPQTLLENNQQITIPPDVHIKLSVIGAHRNPNSWASWTWRANSHVSGSDSEKDLGEFDPCRWLAAPNENPDQVSPSTIDSSRPQASSSPKPGAYLPFSEGSRSCLGRRFAQVEMVLTLAVIFKYWTIELVPEPPVDEEKLAKNAVSTAEKGSTWLKAREKLKKEIRDNLSYILTLKYNAGEKKQNVPTIRLTRRGKEYWT</sequence>
<feature type="binding site" description="axial binding residue" evidence="4">
    <location>
        <position position="507"/>
    </location>
    <ligand>
        <name>heme</name>
        <dbReference type="ChEBI" id="CHEBI:30413"/>
    </ligand>
    <ligandPart>
        <name>Fe</name>
        <dbReference type="ChEBI" id="CHEBI:18248"/>
    </ligandPart>
</feature>
<evidence type="ECO:0000313" key="8">
    <source>
        <dbReference type="Proteomes" id="UP000053841"/>
    </source>
</evidence>
<dbReference type="GO" id="GO:0020037">
    <property type="term" value="F:heme binding"/>
    <property type="evidence" value="ECO:0007669"/>
    <property type="project" value="InterPro"/>
</dbReference>
<dbReference type="eggNOG" id="KOG0157">
    <property type="taxonomic scope" value="Eukaryota"/>
</dbReference>
<dbReference type="GO" id="GO:0004497">
    <property type="term" value="F:monooxygenase activity"/>
    <property type="evidence" value="ECO:0007669"/>
    <property type="project" value="UniProtKB-KW"/>
</dbReference>
<dbReference type="GO" id="GO:0016705">
    <property type="term" value="F:oxidoreductase activity, acting on paired donors, with incorporation or reduction of molecular oxygen"/>
    <property type="evidence" value="ECO:0007669"/>
    <property type="project" value="InterPro"/>
</dbReference>
<feature type="region of interest" description="Disordered" evidence="6">
    <location>
        <begin position="468"/>
        <end position="497"/>
    </location>
</feature>
<evidence type="ECO:0000256" key="5">
    <source>
        <dbReference type="RuleBase" id="RU000461"/>
    </source>
</evidence>
<dbReference type="OrthoDB" id="1470350at2759"/>
<dbReference type="InterPro" id="IPR017972">
    <property type="entry name" value="Cyt_P450_CS"/>
</dbReference>
<dbReference type="Proteomes" id="UP000053841">
    <property type="component" value="Unassembled WGS sequence"/>
</dbReference>
<evidence type="ECO:0000256" key="2">
    <source>
        <dbReference type="ARBA" id="ARBA00022723"/>
    </source>
</evidence>
<keyword evidence="8" id="KW-1185">Reference proteome</keyword>
<reference evidence="7 8" key="1">
    <citation type="journal article" date="2013" name="PLoS Genet.">
        <title>Comparative genome structure, secondary metabolite, and effector coding capacity across Cochliobolus pathogens.</title>
        <authorList>
            <person name="Condon B.J."/>
            <person name="Leng Y."/>
            <person name="Wu D."/>
            <person name="Bushley K.E."/>
            <person name="Ohm R.A."/>
            <person name="Otillar R."/>
            <person name="Martin J."/>
            <person name="Schackwitz W."/>
            <person name="Grimwood J."/>
            <person name="MohdZainudin N."/>
            <person name="Xue C."/>
            <person name="Wang R."/>
            <person name="Manning V.A."/>
            <person name="Dhillon B."/>
            <person name="Tu Z.J."/>
            <person name="Steffenson B.J."/>
            <person name="Salamov A."/>
            <person name="Sun H."/>
            <person name="Lowry S."/>
            <person name="LaButti K."/>
            <person name="Han J."/>
            <person name="Copeland A."/>
            <person name="Lindquist E."/>
            <person name="Barry K."/>
            <person name="Schmutz J."/>
            <person name="Baker S.E."/>
            <person name="Ciuffetti L.M."/>
            <person name="Grigoriev I.V."/>
            <person name="Zhong S."/>
            <person name="Turgeon B.G."/>
        </authorList>
    </citation>
    <scope>NUCLEOTIDE SEQUENCE [LARGE SCALE GENOMIC DNA]</scope>
    <source>
        <strain evidence="7 8">26-R-13</strain>
    </source>
</reference>
<evidence type="ECO:0000256" key="3">
    <source>
        <dbReference type="ARBA" id="ARBA00023004"/>
    </source>
</evidence>
<dbReference type="Gene3D" id="1.10.630.10">
    <property type="entry name" value="Cytochrome P450"/>
    <property type="match status" value="1"/>
</dbReference>
<evidence type="ECO:0000256" key="4">
    <source>
        <dbReference type="PIRSR" id="PIRSR602401-1"/>
    </source>
</evidence>
<keyword evidence="5" id="KW-0560">Oxidoreductase</keyword>
<dbReference type="EMBL" id="KI964589">
    <property type="protein sequence ID" value="EUC34581.1"/>
    <property type="molecule type" value="Genomic_DNA"/>
</dbReference>
<dbReference type="InterPro" id="IPR001128">
    <property type="entry name" value="Cyt_P450"/>
</dbReference>
<dbReference type="CDD" id="cd11070">
    <property type="entry name" value="CYP56-like"/>
    <property type="match status" value="1"/>
</dbReference>
<dbReference type="PANTHER" id="PTHR24305:SF223">
    <property type="entry name" value="CYTOCHROME P450-DIT2"/>
    <property type="match status" value="1"/>
</dbReference>
<comment type="cofactor">
    <cofactor evidence="1 4">
        <name>heme</name>
        <dbReference type="ChEBI" id="CHEBI:30413"/>
    </cofactor>
</comment>
<dbReference type="AlphaFoldDB" id="W6YSU4"/>
<dbReference type="RefSeq" id="XP_007711156.1">
    <property type="nucleotide sequence ID" value="XM_007712966.1"/>
</dbReference>
<feature type="compositionally biased region" description="Polar residues" evidence="6">
    <location>
        <begin position="472"/>
        <end position="492"/>
    </location>
</feature>
<dbReference type="InterPro" id="IPR036396">
    <property type="entry name" value="Cyt_P450_sf"/>
</dbReference>
<dbReference type="Pfam" id="PF00067">
    <property type="entry name" value="p450"/>
    <property type="match status" value="2"/>
</dbReference>
<dbReference type="HOGENOM" id="CLU_001570_25_2_1"/>
<dbReference type="STRING" id="930089.W6YSU4"/>
<evidence type="ECO:0000313" key="7">
    <source>
        <dbReference type="EMBL" id="EUC34581.1"/>
    </source>
</evidence>
<dbReference type="InterPro" id="IPR050121">
    <property type="entry name" value="Cytochrome_P450_monoxygenase"/>
</dbReference>
<dbReference type="PROSITE" id="PS00086">
    <property type="entry name" value="CYTOCHROME_P450"/>
    <property type="match status" value="1"/>
</dbReference>
<dbReference type="PRINTS" id="PR00463">
    <property type="entry name" value="EP450I"/>
</dbReference>
<evidence type="ECO:0000256" key="1">
    <source>
        <dbReference type="ARBA" id="ARBA00001971"/>
    </source>
</evidence>
<keyword evidence="3 4" id="KW-0408">Iron</keyword>
<name>W6YSU4_COCC2</name>
<evidence type="ECO:0000256" key="6">
    <source>
        <dbReference type="SAM" id="MobiDB-lite"/>
    </source>
</evidence>
<protein>
    <recommendedName>
        <fullName evidence="9">Cytochrome P450</fullName>
    </recommendedName>
</protein>
<evidence type="ECO:0008006" key="9">
    <source>
        <dbReference type="Google" id="ProtNLM"/>
    </source>
</evidence>
<proteinExistence type="inferred from homology"/>
<dbReference type="GeneID" id="19153530"/>
<gene>
    <name evidence="7" type="ORF">COCCADRAFT_93227</name>
</gene>
<dbReference type="GO" id="GO:0005506">
    <property type="term" value="F:iron ion binding"/>
    <property type="evidence" value="ECO:0007669"/>
    <property type="project" value="InterPro"/>
</dbReference>
<keyword evidence="5" id="KW-0503">Monooxygenase</keyword>
<dbReference type="SUPFAM" id="SSF48264">
    <property type="entry name" value="Cytochrome P450"/>
    <property type="match status" value="1"/>
</dbReference>
<accession>W6YSU4</accession>
<dbReference type="KEGG" id="bze:COCCADRAFT_93227"/>
<dbReference type="PANTHER" id="PTHR24305">
    <property type="entry name" value="CYTOCHROME P450"/>
    <property type="match status" value="1"/>
</dbReference>
<keyword evidence="2 4" id="KW-0479">Metal-binding</keyword>
<comment type="similarity">
    <text evidence="5">Belongs to the cytochrome P450 family.</text>
</comment>
<dbReference type="PRINTS" id="PR00385">
    <property type="entry name" value="P450"/>
</dbReference>
<keyword evidence="4 5" id="KW-0349">Heme</keyword>
<organism evidence="7 8">
    <name type="scientific">Cochliobolus carbonum (strain 26-R-13)</name>
    <name type="common">Maize leaf spot fungus</name>
    <name type="synonym">Bipolaris zeicola</name>
    <dbReference type="NCBI Taxonomy" id="930089"/>
    <lineage>
        <taxon>Eukaryota</taxon>
        <taxon>Fungi</taxon>
        <taxon>Dikarya</taxon>
        <taxon>Ascomycota</taxon>
        <taxon>Pezizomycotina</taxon>
        <taxon>Dothideomycetes</taxon>
        <taxon>Pleosporomycetidae</taxon>
        <taxon>Pleosporales</taxon>
        <taxon>Pleosporineae</taxon>
        <taxon>Pleosporaceae</taxon>
        <taxon>Bipolaris</taxon>
    </lineage>
</organism>